<keyword evidence="5" id="KW-0804">Transcription</keyword>
<dbReference type="CDD" id="cd00167">
    <property type="entry name" value="SANT"/>
    <property type="match status" value="2"/>
</dbReference>
<reference evidence="10" key="1">
    <citation type="submission" date="2021-08" db="EMBL/GenBank/DDBJ databases">
        <title>WGS assembly of Ceratopteris richardii.</title>
        <authorList>
            <person name="Marchant D.B."/>
            <person name="Chen G."/>
            <person name="Jenkins J."/>
            <person name="Shu S."/>
            <person name="Leebens-Mack J."/>
            <person name="Grimwood J."/>
            <person name="Schmutz J."/>
            <person name="Soltis P."/>
            <person name="Soltis D."/>
            <person name="Chen Z.-H."/>
        </authorList>
    </citation>
    <scope>NUCLEOTIDE SEQUENCE</scope>
    <source>
        <strain evidence="10">Whitten #5841</strain>
        <tissue evidence="10">Leaf</tissue>
    </source>
</reference>
<dbReference type="SUPFAM" id="SSF46689">
    <property type="entry name" value="Homeodomain-like"/>
    <property type="match status" value="1"/>
</dbReference>
<dbReference type="PANTHER" id="PTHR47995:SF18">
    <property type="entry name" value="TRANSCRIPTION FACTOR MYB65"/>
    <property type="match status" value="1"/>
</dbReference>
<keyword evidence="11" id="KW-1185">Reference proteome</keyword>
<feature type="domain" description="Myb-like" evidence="8">
    <location>
        <begin position="18"/>
        <end position="71"/>
    </location>
</feature>
<evidence type="ECO:0000259" key="9">
    <source>
        <dbReference type="PROSITE" id="PS51294"/>
    </source>
</evidence>
<feature type="domain" description="HTH myb-type" evidence="9">
    <location>
        <begin position="76"/>
        <end position="130"/>
    </location>
</feature>
<evidence type="ECO:0000256" key="2">
    <source>
        <dbReference type="ARBA" id="ARBA00022737"/>
    </source>
</evidence>
<feature type="domain" description="Myb-like" evidence="8">
    <location>
        <begin position="72"/>
        <end position="122"/>
    </location>
</feature>
<evidence type="ECO:0000256" key="7">
    <source>
        <dbReference type="SAM" id="MobiDB-lite"/>
    </source>
</evidence>
<evidence type="ECO:0000256" key="3">
    <source>
        <dbReference type="ARBA" id="ARBA00023015"/>
    </source>
</evidence>
<dbReference type="Proteomes" id="UP000825935">
    <property type="component" value="Chromosome 4"/>
</dbReference>
<proteinExistence type="predicted"/>
<keyword evidence="4" id="KW-0238">DNA-binding</keyword>
<dbReference type="EMBL" id="CM035409">
    <property type="protein sequence ID" value="KAH7438747.1"/>
    <property type="molecule type" value="Genomic_DNA"/>
</dbReference>
<organism evidence="10 11">
    <name type="scientific">Ceratopteris richardii</name>
    <name type="common">Triangle waterfern</name>
    <dbReference type="NCBI Taxonomy" id="49495"/>
    <lineage>
        <taxon>Eukaryota</taxon>
        <taxon>Viridiplantae</taxon>
        <taxon>Streptophyta</taxon>
        <taxon>Embryophyta</taxon>
        <taxon>Tracheophyta</taxon>
        <taxon>Polypodiopsida</taxon>
        <taxon>Polypodiidae</taxon>
        <taxon>Polypodiales</taxon>
        <taxon>Pteridineae</taxon>
        <taxon>Pteridaceae</taxon>
        <taxon>Parkerioideae</taxon>
        <taxon>Ceratopteris</taxon>
    </lineage>
</organism>
<evidence type="ECO:0000256" key="4">
    <source>
        <dbReference type="ARBA" id="ARBA00023125"/>
    </source>
</evidence>
<keyword evidence="6" id="KW-0539">Nucleus</keyword>
<comment type="caution">
    <text evidence="10">The sequence shown here is derived from an EMBL/GenBank/DDBJ whole genome shotgun (WGS) entry which is preliminary data.</text>
</comment>
<dbReference type="PANTHER" id="PTHR47995">
    <property type="entry name" value="TRANSCRIPTION FACTOR MYB33-RELATED"/>
    <property type="match status" value="1"/>
</dbReference>
<dbReference type="GO" id="GO:0003677">
    <property type="term" value="F:DNA binding"/>
    <property type="evidence" value="ECO:0007669"/>
    <property type="project" value="UniProtKB-KW"/>
</dbReference>
<dbReference type="SMART" id="SM00717">
    <property type="entry name" value="SANT"/>
    <property type="match status" value="2"/>
</dbReference>
<comment type="subcellular location">
    <subcellularLocation>
        <location evidence="1">Nucleus</location>
    </subcellularLocation>
</comment>
<evidence type="ECO:0000313" key="11">
    <source>
        <dbReference type="Proteomes" id="UP000825935"/>
    </source>
</evidence>
<dbReference type="OrthoDB" id="2143914at2759"/>
<evidence type="ECO:0000256" key="1">
    <source>
        <dbReference type="ARBA" id="ARBA00004123"/>
    </source>
</evidence>
<dbReference type="InterPro" id="IPR009057">
    <property type="entry name" value="Homeodomain-like_sf"/>
</dbReference>
<evidence type="ECO:0000259" key="8">
    <source>
        <dbReference type="PROSITE" id="PS50090"/>
    </source>
</evidence>
<dbReference type="InterPro" id="IPR017930">
    <property type="entry name" value="Myb_dom"/>
</dbReference>
<evidence type="ECO:0000256" key="6">
    <source>
        <dbReference type="ARBA" id="ARBA00023242"/>
    </source>
</evidence>
<dbReference type="GO" id="GO:0005634">
    <property type="term" value="C:nucleus"/>
    <property type="evidence" value="ECO:0007669"/>
    <property type="project" value="UniProtKB-SubCell"/>
</dbReference>
<accession>A0A8T2URH6</accession>
<dbReference type="Gene3D" id="1.10.10.60">
    <property type="entry name" value="Homeodomain-like"/>
    <property type="match status" value="2"/>
</dbReference>
<dbReference type="InterPro" id="IPR001005">
    <property type="entry name" value="SANT/Myb"/>
</dbReference>
<keyword evidence="3" id="KW-0805">Transcription regulation</keyword>
<keyword evidence="2" id="KW-0677">Repeat</keyword>
<protein>
    <submittedName>
        <fullName evidence="10">Uncharacterized protein</fullName>
    </submittedName>
</protein>
<dbReference type="AlphaFoldDB" id="A0A8T2URH6"/>
<evidence type="ECO:0000256" key="5">
    <source>
        <dbReference type="ARBA" id="ARBA00023163"/>
    </source>
</evidence>
<name>A0A8T2URH6_CERRI</name>
<evidence type="ECO:0000313" key="10">
    <source>
        <dbReference type="EMBL" id="KAH7438747.1"/>
    </source>
</evidence>
<dbReference type="PROSITE" id="PS51294">
    <property type="entry name" value="HTH_MYB"/>
    <property type="match status" value="2"/>
</dbReference>
<dbReference type="Pfam" id="PF00249">
    <property type="entry name" value="Myb_DNA-binding"/>
    <property type="match status" value="2"/>
</dbReference>
<feature type="region of interest" description="Disordered" evidence="7">
    <location>
        <begin position="210"/>
        <end position="256"/>
    </location>
</feature>
<sequence length="383" mass="41995">MGTVERSDSRHRGERMTACEMRRGTWTPEEDELLMAYVEKHGASAWNMAPFYYPELRRTGKSCRLRYTNQLRPGIRRHPVSPEELLLILRLHSQYGNQWSKIASMVPGRTDNSVKNIVNMHLKKARRRAATLGLARAAAAAAAQLLLPSSTQPVCVGPSSTSVSDAVETPSQLFPFSSHGLQALAGVNSLHTCGGWDATSSQLPSVRKCQSSSLSPELPSVQHPENLRGFLGSISESNPHSPSPGDDMLELSGSGSSLVNHADDKDLIEALYASGYMNPMKSTDGTNKPSNDCFSANRIENDTDAMNCSVNAISMTRDCELFSENSSAHVDECMKQLYASAQGWENTFECVRAIGTLNQEAIRNMELVNLIAGFEWVNMPSLQ</sequence>
<feature type="domain" description="HTH myb-type" evidence="9">
    <location>
        <begin position="22"/>
        <end position="75"/>
    </location>
</feature>
<dbReference type="PROSITE" id="PS50090">
    <property type="entry name" value="MYB_LIKE"/>
    <property type="match status" value="2"/>
</dbReference>
<gene>
    <name evidence="10" type="ORF">KP509_04G029700</name>
</gene>